<keyword evidence="2" id="KW-0560">Oxidoreductase</keyword>
<dbReference type="InterPro" id="IPR036291">
    <property type="entry name" value="NAD(P)-bd_dom_sf"/>
</dbReference>
<name>A0A7D9H317_9GAMM</name>
<feature type="domain" description="Gfo/Idh/MocA-like oxidoreductase N-terminal" evidence="3">
    <location>
        <begin position="8"/>
        <end position="120"/>
    </location>
</feature>
<proteinExistence type="inferred from homology"/>
<dbReference type="Pfam" id="PF22725">
    <property type="entry name" value="GFO_IDH_MocA_C3"/>
    <property type="match status" value="1"/>
</dbReference>
<dbReference type="SUPFAM" id="SSF51735">
    <property type="entry name" value="NAD(P)-binding Rossmann-fold domains"/>
    <property type="match status" value="1"/>
</dbReference>
<evidence type="ECO:0000313" key="5">
    <source>
        <dbReference type="EMBL" id="VUX54827.1"/>
    </source>
</evidence>
<dbReference type="GO" id="GO:0000166">
    <property type="term" value="F:nucleotide binding"/>
    <property type="evidence" value="ECO:0007669"/>
    <property type="project" value="InterPro"/>
</dbReference>
<protein>
    <submittedName>
        <fullName evidence="5">Putative Oxidoreductase-like protein</fullName>
    </submittedName>
</protein>
<dbReference type="AlphaFoldDB" id="A0A7D9H317"/>
<evidence type="ECO:0000256" key="1">
    <source>
        <dbReference type="ARBA" id="ARBA00010928"/>
    </source>
</evidence>
<dbReference type="InterPro" id="IPR050984">
    <property type="entry name" value="Gfo/Idh/MocA_domain"/>
</dbReference>
<evidence type="ECO:0000259" key="3">
    <source>
        <dbReference type="Pfam" id="PF01408"/>
    </source>
</evidence>
<dbReference type="GO" id="GO:0016491">
    <property type="term" value="F:oxidoreductase activity"/>
    <property type="evidence" value="ECO:0007669"/>
    <property type="project" value="UniProtKB-KW"/>
</dbReference>
<accession>A0A7D9H317</accession>
<dbReference type="EMBL" id="LR633966">
    <property type="protein sequence ID" value="VUX54827.1"/>
    <property type="molecule type" value="Genomic_DNA"/>
</dbReference>
<dbReference type="InterPro" id="IPR055170">
    <property type="entry name" value="GFO_IDH_MocA-like_dom"/>
</dbReference>
<gene>
    <name evidence="5" type="ORF">JTBB02_V1_10006</name>
</gene>
<dbReference type="InterPro" id="IPR000683">
    <property type="entry name" value="Gfo/Idh/MocA-like_OxRdtase_N"/>
</dbReference>
<comment type="similarity">
    <text evidence="1">Belongs to the Gfo/Idh/MocA family.</text>
</comment>
<organism evidence="5">
    <name type="scientific">uncultured Woeseiaceae bacterium</name>
    <dbReference type="NCBI Taxonomy" id="1983305"/>
    <lineage>
        <taxon>Bacteria</taxon>
        <taxon>Pseudomonadati</taxon>
        <taxon>Pseudomonadota</taxon>
        <taxon>Gammaproteobacteria</taxon>
        <taxon>Woeseiales</taxon>
        <taxon>Woeseiaceae</taxon>
        <taxon>environmental samples</taxon>
    </lineage>
</organism>
<dbReference type="Gene3D" id="3.30.360.10">
    <property type="entry name" value="Dihydrodipicolinate Reductase, domain 2"/>
    <property type="match status" value="1"/>
</dbReference>
<dbReference type="Gene3D" id="3.40.50.720">
    <property type="entry name" value="NAD(P)-binding Rossmann-like Domain"/>
    <property type="match status" value="1"/>
</dbReference>
<dbReference type="PANTHER" id="PTHR22604">
    <property type="entry name" value="OXIDOREDUCTASES"/>
    <property type="match status" value="1"/>
</dbReference>
<dbReference type="Pfam" id="PF01408">
    <property type="entry name" value="GFO_IDH_MocA"/>
    <property type="match status" value="1"/>
</dbReference>
<evidence type="ECO:0000256" key="2">
    <source>
        <dbReference type="ARBA" id="ARBA00023002"/>
    </source>
</evidence>
<evidence type="ECO:0000259" key="4">
    <source>
        <dbReference type="Pfam" id="PF22725"/>
    </source>
</evidence>
<reference evidence="5" key="1">
    <citation type="submission" date="2019-07" db="EMBL/GenBank/DDBJ databases">
        <authorList>
            <person name="Weber M."/>
            <person name="Kostadinov I."/>
            <person name="Kostadinov D I."/>
        </authorList>
    </citation>
    <scope>NUCLEOTIDE SEQUENCE</scope>
    <source>
        <strain evidence="5">Gfbio:sag-sample-b02:053724c1-46a9-4a36-b237-ea2bf867836b</strain>
    </source>
</reference>
<feature type="domain" description="GFO/IDH/MocA-like oxidoreductase" evidence="4">
    <location>
        <begin position="133"/>
        <end position="248"/>
    </location>
</feature>
<dbReference type="SUPFAM" id="SSF55347">
    <property type="entry name" value="Glyceraldehyde-3-phosphate dehydrogenase-like, C-terminal domain"/>
    <property type="match status" value="1"/>
</dbReference>
<sequence length="323" mass="35681">MSLSSLPVALWGIGRHATRRLLPAIEQSKSLKLVGVCTRNMDLGQTTATNMQCDYYGTPEAMLADERIEAVIVSTPTGLHQQHGVAVLSAGKHLLCEKPFAHSHQSTVDLFELATKTGRRAVGALMYKYHPQFKKLKSLIQQGTLGELRALSIKFGMPALNANTFRDDPTLGGGAALDMTCYPLSLAYQLLPRPPILRASSVMTRDNSNTDTDGWCGLELDGVVVDCHWGMGRAYQNNLEVWGSKGVLRCERVFTKEEDHESQLVLYDHRGNKETEINTGPANAYVLMFDTISANLNNSDFFDSERGETEWCAGITDQILRES</sequence>
<dbReference type="PANTHER" id="PTHR22604:SF105">
    <property type="entry name" value="TRANS-1,2-DIHYDROBENZENE-1,2-DIOL DEHYDROGENASE"/>
    <property type="match status" value="1"/>
</dbReference>